<proteinExistence type="predicted"/>
<dbReference type="RefSeq" id="WP_021670372.1">
    <property type="nucleotide sequence ID" value="NZ_JRNR01000052.1"/>
</dbReference>
<sequence>MEIIKILEKGEQVSEKQMIDLCGGTDLMANTNKAIVYCSCDGNGDNTNKGLICSCDEDKPLKPNKDTGDGKPIKRP</sequence>
<protein>
    <submittedName>
        <fullName evidence="2">Uncharacterized protein</fullName>
    </submittedName>
</protein>
<evidence type="ECO:0000313" key="2">
    <source>
        <dbReference type="EMBL" id="KGF49332.1"/>
    </source>
</evidence>
<evidence type="ECO:0000313" key="3">
    <source>
        <dbReference type="Proteomes" id="UP000029538"/>
    </source>
</evidence>
<dbReference type="Proteomes" id="UP000029538">
    <property type="component" value="Unassembled WGS sequence"/>
</dbReference>
<dbReference type="EMBL" id="JRNR01000052">
    <property type="protein sequence ID" value="KGF49332.1"/>
    <property type="molecule type" value="Genomic_DNA"/>
</dbReference>
<name>A0A096C317_9BACT</name>
<reference evidence="2 3" key="1">
    <citation type="submission" date="2014-07" db="EMBL/GenBank/DDBJ databases">
        <authorList>
            <person name="McCorrison J."/>
            <person name="Sanka R."/>
            <person name="Torralba M."/>
            <person name="Gillis M."/>
            <person name="Haft D.H."/>
            <person name="Methe B."/>
            <person name="Sutton G."/>
            <person name="Nelson K.E."/>
        </authorList>
    </citation>
    <scope>NUCLEOTIDE SEQUENCE [LARGE SCALE GENOMIC DNA]</scope>
    <source>
        <strain evidence="2 3">DNF00882</strain>
    </source>
</reference>
<dbReference type="AlphaFoldDB" id="A0A096C317"/>
<evidence type="ECO:0000256" key="1">
    <source>
        <dbReference type="SAM" id="MobiDB-lite"/>
    </source>
</evidence>
<accession>A0A096C317</accession>
<gene>
    <name evidence="2" type="ORF">HMPREF0654_05845</name>
</gene>
<comment type="caution">
    <text evidence="2">The sequence shown here is derived from an EMBL/GenBank/DDBJ whole genome shotgun (WGS) entry which is preliminary data.</text>
</comment>
<feature type="region of interest" description="Disordered" evidence="1">
    <location>
        <begin position="57"/>
        <end position="76"/>
    </location>
</feature>
<organism evidence="2 3">
    <name type="scientific">Prevotella disiens DNF00882</name>
    <dbReference type="NCBI Taxonomy" id="1401075"/>
    <lineage>
        <taxon>Bacteria</taxon>
        <taxon>Pseudomonadati</taxon>
        <taxon>Bacteroidota</taxon>
        <taxon>Bacteroidia</taxon>
        <taxon>Bacteroidales</taxon>
        <taxon>Prevotellaceae</taxon>
        <taxon>Prevotella</taxon>
    </lineage>
</organism>